<dbReference type="Proteomes" id="UP000095287">
    <property type="component" value="Unplaced"/>
</dbReference>
<proteinExistence type="predicted"/>
<dbReference type="WBParaSite" id="L893_g27629.t1">
    <property type="protein sequence ID" value="L893_g27629.t1"/>
    <property type="gene ID" value="L893_g27629"/>
</dbReference>
<feature type="region of interest" description="Disordered" evidence="1">
    <location>
        <begin position="1"/>
        <end position="31"/>
    </location>
</feature>
<organism evidence="2 3">
    <name type="scientific">Steinernema glaseri</name>
    <dbReference type="NCBI Taxonomy" id="37863"/>
    <lineage>
        <taxon>Eukaryota</taxon>
        <taxon>Metazoa</taxon>
        <taxon>Ecdysozoa</taxon>
        <taxon>Nematoda</taxon>
        <taxon>Chromadorea</taxon>
        <taxon>Rhabditida</taxon>
        <taxon>Tylenchina</taxon>
        <taxon>Panagrolaimomorpha</taxon>
        <taxon>Strongyloidoidea</taxon>
        <taxon>Steinernematidae</taxon>
        <taxon>Steinernema</taxon>
    </lineage>
</organism>
<accession>A0A1I7ZL30</accession>
<dbReference type="AlphaFoldDB" id="A0A1I7ZL30"/>
<name>A0A1I7ZL30_9BILA</name>
<sequence>MQHNEGKKCSTSSRRNTEEAPHSSQGRSRLVNRSPLKWFNRSVQFTNRNADRKWEATPKLAVATAGGGPALFPLPFVGFGRPTSTAYITRSGDGECSENKCKQPNDSVFLSLSSISRSLRPYVPLSASLSVRPSVSSVVGR</sequence>
<reference evidence="3" key="1">
    <citation type="submission" date="2016-11" db="UniProtKB">
        <authorList>
            <consortium name="WormBaseParasite"/>
        </authorList>
    </citation>
    <scope>IDENTIFICATION</scope>
</reference>
<evidence type="ECO:0000256" key="1">
    <source>
        <dbReference type="SAM" id="MobiDB-lite"/>
    </source>
</evidence>
<evidence type="ECO:0000313" key="2">
    <source>
        <dbReference type="Proteomes" id="UP000095287"/>
    </source>
</evidence>
<evidence type="ECO:0000313" key="3">
    <source>
        <dbReference type="WBParaSite" id="L893_g27629.t1"/>
    </source>
</evidence>
<protein>
    <submittedName>
        <fullName evidence="3">Uncharacterized protein</fullName>
    </submittedName>
</protein>
<keyword evidence="2" id="KW-1185">Reference proteome</keyword>